<dbReference type="InterPro" id="IPR007480">
    <property type="entry name" value="DUF529"/>
</dbReference>
<evidence type="ECO:0000313" key="2">
    <source>
        <dbReference type="EMBL" id="BAM41487.1"/>
    </source>
</evidence>
<sequence length="364" mass="42413">MDLCISILLFTILSIQNEINFASCREFTILDRRNTHIDITHHRLVTVDIKNCSTNSRVSCDYDPTNDSSTFTPNQGYFINKVTKREAVLWDAKDYGNQYGSQVFVGKGEMGNRVFRVYFPSPLQTRQFEPPKPIQPETTKPKLVTLDIKNKKSTEEIDYEYDEKHRTHTFTPNKGYLIHDVTRKGKVMWECEKGVYPEMVLILPNEEGEPVLRFKFPKIEDTPDETFETDHRLVDLNVAGNEPSHVYEIIIDYNIDISSVGYLYIAKSVFKFKSVGEGSHLVWKAKNESECAKSVLYIRSLIGINSKVEILFFDGTVKFFYQAPSSIMGNPWRENPYDFKDRKLEERRLELWSRYYDDPTLSRT</sequence>
<accession>J4CDP2</accession>
<evidence type="ECO:0000256" key="1">
    <source>
        <dbReference type="SAM" id="SignalP"/>
    </source>
</evidence>
<dbReference type="EMBL" id="AP011948">
    <property type="protein sequence ID" value="BAM41487.1"/>
    <property type="molecule type" value="Genomic_DNA"/>
</dbReference>
<reference evidence="2 3" key="1">
    <citation type="journal article" date="2012" name="MBio">
        <title>Comparative genome analysis of three eukaryotic parasites with differing abilities to transform leukocytes reveals key mediators of Theileria-induced leukocyte transformation.</title>
        <authorList>
            <person name="Hayashida K."/>
            <person name="Hara Y."/>
            <person name="Abe T."/>
            <person name="Yamasaki C."/>
            <person name="Toyoda A."/>
            <person name="Kosuge T."/>
            <person name="Suzuki Y."/>
            <person name="Sato Y."/>
            <person name="Kawashima S."/>
            <person name="Katayama T."/>
            <person name="Wakaguri H."/>
            <person name="Inoue N."/>
            <person name="Homma K."/>
            <person name="Tada-Umezaki M."/>
            <person name="Yagi Y."/>
            <person name="Fujii Y."/>
            <person name="Habara T."/>
            <person name="Kanehisa M."/>
            <person name="Watanabe H."/>
            <person name="Ito K."/>
            <person name="Gojobori T."/>
            <person name="Sugawara H."/>
            <person name="Imanishi T."/>
            <person name="Weir W."/>
            <person name="Gardner M."/>
            <person name="Pain A."/>
            <person name="Shiels B."/>
            <person name="Hattori M."/>
            <person name="Nene V."/>
            <person name="Sugimoto C."/>
        </authorList>
    </citation>
    <scope>NUCLEOTIDE SEQUENCE [LARGE SCALE GENOMIC DNA]</scope>
    <source>
        <strain evidence="2 3">Shintoku</strain>
    </source>
</reference>
<gene>
    <name evidence="2" type="ORF">TOT_030000749</name>
</gene>
<dbReference type="GeneID" id="20715902"/>
<dbReference type="VEuPathDB" id="PiroplasmaDB:TOT_030000749"/>
<organism evidence="2 3">
    <name type="scientific">Theileria orientalis strain Shintoku</name>
    <dbReference type="NCBI Taxonomy" id="869250"/>
    <lineage>
        <taxon>Eukaryota</taxon>
        <taxon>Sar</taxon>
        <taxon>Alveolata</taxon>
        <taxon>Apicomplexa</taxon>
        <taxon>Aconoidasida</taxon>
        <taxon>Piroplasmida</taxon>
        <taxon>Theileriidae</taxon>
        <taxon>Theileria</taxon>
    </lineage>
</organism>
<name>J4CDP2_THEOR</name>
<dbReference type="KEGG" id="tot:TOT_030000749"/>
<dbReference type="OrthoDB" id="10403688at2759"/>
<dbReference type="RefSeq" id="XP_009691788.1">
    <property type="nucleotide sequence ID" value="XM_009693493.1"/>
</dbReference>
<feature type="chain" id="PRO_5003777918" evidence="1">
    <location>
        <begin position="25"/>
        <end position="364"/>
    </location>
</feature>
<protein>
    <submittedName>
        <fullName evidence="2">Uncharacterized protein</fullName>
    </submittedName>
</protein>
<evidence type="ECO:0000313" key="3">
    <source>
        <dbReference type="Proteomes" id="UP000003786"/>
    </source>
</evidence>
<feature type="signal peptide" evidence="1">
    <location>
        <begin position="1"/>
        <end position="24"/>
    </location>
</feature>
<dbReference type="Proteomes" id="UP000003786">
    <property type="component" value="Chromosome 3"/>
</dbReference>
<dbReference type="AlphaFoldDB" id="J4CDP2"/>
<keyword evidence="3" id="KW-1185">Reference proteome</keyword>
<proteinExistence type="predicted"/>
<dbReference type="Pfam" id="PF04385">
    <property type="entry name" value="FAINT"/>
    <property type="match status" value="3"/>
</dbReference>
<keyword evidence="1" id="KW-0732">Signal</keyword>